<dbReference type="Pfam" id="PF13401">
    <property type="entry name" value="AAA_22"/>
    <property type="match status" value="1"/>
</dbReference>
<dbReference type="Proteomes" id="UP000180253">
    <property type="component" value="Unassembled WGS sequence"/>
</dbReference>
<organism evidence="2 3">
    <name type="scientific">Pseudoalteromonas byunsanensis</name>
    <dbReference type="NCBI Taxonomy" id="327939"/>
    <lineage>
        <taxon>Bacteria</taxon>
        <taxon>Pseudomonadati</taxon>
        <taxon>Pseudomonadota</taxon>
        <taxon>Gammaproteobacteria</taxon>
        <taxon>Alteromonadales</taxon>
        <taxon>Pseudoalteromonadaceae</taxon>
        <taxon>Pseudoalteromonas</taxon>
    </lineage>
</organism>
<dbReference type="PANTHER" id="PTHR35894">
    <property type="entry name" value="GENERAL SECRETION PATHWAY PROTEIN A-RELATED"/>
    <property type="match status" value="1"/>
</dbReference>
<dbReference type="InterPro" id="IPR049945">
    <property type="entry name" value="AAA_22"/>
</dbReference>
<dbReference type="PANTHER" id="PTHR35894:SF1">
    <property type="entry name" value="PHOSPHORIBULOKINASE _ URIDINE KINASE FAMILY"/>
    <property type="match status" value="1"/>
</dbReference>
<dbReference type="AlphaFoldDB" id="A0A1S1NFE5"/>
<dbReference type="InterPro" id="IPR027417">
    <property type="entry name" value="P-loop_NTPase"/>
</dbReference>
<dbReference type="GO" id="GO:0016887">
    <property type="term" value="F:ATP hydrolysis activity"/>
    <property type="evidence" value="ECO:0007669"/>
    <property type="project" value="InterPro"/>
</dbReference>
<evidence type="ECO:0000313" key="2">
    <source>
        <dbReference type="EMBL" id="OHU97173.1"/>
    </source>
</evidence>
<sequence length="381" mass="43143">MKITKLSHVLEVLGVKQAQVVKALKAKGFTFSTASFSRVCTHAEWPKTCDTNALQKAITEYLKEAGATDLQLNDLFSWYEPNQKVSPEVDYEDPEPEMLTANAKKFFKLHRDPFENEIASEADVFLIESHRIILEDMLSAANAGSMIALFGECGSGKTIIRRAFIHQIQQDHPDVILIQPARLDRRKITAESISTAICRALQIKHRPSAEERDAAIEEALIESANNGHLHLMVIDEAHDLNSDVIKLLKRIWELTHGFRRVMGIVLIGQNELQKKLSGQYVREFTWRCNQIRMQPLGMQVPAYIRHKFSRVGINADRIFTEDAMSAIKGKCYGRIKHGIALDDIELDRSYPLSINTWLAKAMNLAAQIGEKQITEKLVQKV</sequence>
<protein>
    <recommendedName>
        <fullName evidence="1">ORC1/DEAH AAA+ ATPase domain-containing protein</fullName>
    </recommendedName>
</protein>
<dbReference type="RefSeq" id="WP_070990208.1">
    <property type="nucleotide sequence ID" value="NZ_CBCSHD010000008.1"/>
</dbReference>
<proteinExistence type="predicted"/>
<name>A0A1S1NFE5_9GAMM</name>
<dbReference type="InterPro" id="IPR052026">
    <property type="entry name" value="ExeA_AAA_ATPase_DNA-bind"/>
</dbReference>
<feature type="domain" description="ORC1/DEAH AAA+ ATPase" evidence="1">
    <location>
        <begin position="144"/>
        <end position="276"/>
    </location>
</feature>
<dbReference type="SUPFAM" id="SSF52540">
    <property type="entry name" value="P-loop containing nucleoside triphosphate hydrolases"/>
    <property type="match status" value="1"/>
</dbReference>
<comment type="caution">
    <text evidence="2">The sequence shown here is derived from an EMBL/GenBank/DDBJ whole genome shotgun (WGS) entry which is preliminary data.</text>
</comment>
<dbReference type="OrthoDB" id="9780149at2"/>
<evidence type="ECO:0000313" key="3">
    <source>
        <dbReference type="Proteomes" id="UP000180253"/>
    </source>
</evidence>
<reference evidence="2 3" key="1">
    <citation type="submission" date="2016-10" db="EMBL/GenBank/DDBJ databases">
        <title>Pseudoalteromonas amylolytica sp. nov., isolated from the surface seawater.</title>
        <authorList>
            <person name="Wu Y.-H."/>
            <person name="Cheng H."/>
            <person name="Jin X.-B."/>
            <person name="Wang C.-S."/>
            <person name="Xu X.-W."/>
        </authorList>
    </citation>
    <scope>NUCLEOTIDE SEQUENCE [LARGE SCALE GENOMIC DNA]</scope>
    <source>
        <strain evidence="2 3">JCM 12483</strain>
    </source>
</reference>
<dbReference type="STRING" id="327939.BIW53_02305"/>
<evidence type="ECO:0000259" key="1">
    <source>
        <dbReference type="Pfam" id="PF13401"/>
    </source>
</evidence>
<keyword evidence="3" id="KW-1185">Reference proteome</keyword>
<dbReference type="EMBL" id="MNAN01000018">
    <property type="protein sequence ID" value="OHU97173.1"/>
    <property type="molecule type" value="Genomic_DNA"/>
</dbReference>
<gene>
    <name evidence="2" type="ORF">BIW53_02305</name>
</gene>
<accession>A0A1S1NFE5</accession>
<dbReference type="Gene3D" id="3.40.50.300">
    <property type="entry name" value="P-loop containing nucleotide triphosphate hydrolases"/>
    <property type="match status" value="1"/>
</dbReference>